<feature type="compositionally biased region" description="Low complexity" evidence="1">
    <location>
        <begin position="162"/>
        <end position="177"/>
    </location>
</feature>
<sequence length="430" mass="47114">MKRRRLRGVQGVHAHDMSLVTPENVATRGGWRVTPTGRLIRPMRMRPLHPLPELVVGAQSLMKSKEKGKEKGKSEKEKKSRKRVRNPPTRARRKTIDPTKYGSQHLKGIFLENAAAFTPPAPLHSALITEAPPGPTDEAMSSSRLESEDDSEEESSTESEVDVPPSSVTTVAKLPVVAPSPPKSAPSVPKLAAQPSTPGQDFAEEKKQSLALLQSLFDDADDWGGTESIGSDGEVENQRSSVDRQPSRQSSVSEGDMDSDLAMDVDESLTEEAAPTASAVPVREQTSGVQRMKLKDLFAPREEEGGFSLLGHLDLDLELEEEVPFDVSAPVPSIAPSQTTSAQPSAGHVSHMTTLDASRPFFFPTERAGGKRSVLDPTNWRSWFYRTDTPEAIHERWEQTRGELTAGWKRRHREAVKSRRRRGGGGGDAD</sequence>
<feature type="compositionally biased region" description="Acidic residues" evidence="1">
    <location>
        <begin position="147"/>
        <end position="161"/>
    </location>
</feature>
<comment type="caution">
    <text evidence="2">The sequence shown here is derived from an EMBL/GenBank/DDBJ whole genome shotgun (WGS) entry which is preliminary data.</text>
</comment>
<feature type="compositionally biased region" description="Basic residues" evidence="1">
    <location>
        <begin position="408"/>
        <end position="423"/>
    </location>
</feature>
<feature type="region of interest" description="Disordered" evidence="1">
    <location>
        <begin position="408"/>
        <end position="430"/>
    </location>
</feature>
<keyword evidence="3" id="KW-1185">Reference proteome</keyword>
<feature type="compositionally biased region" description="Polar residues" evidence="1">
    <location>
        <begin position="335"/>
        <end position="344"/>
    </location>
</feature>
<dbReference type="STRING" id="1077348.A0A2G8RTN7"/>
<dbReference type="Proteomes" id="UP000230002">
    <property type="component" value="Unassembled WGS sequence"/>
</dbReference>
<feature type="region of interest" description="Disordered" evidence="1">
    <location>
        <begin position="60"/>
        <end position="101"/>
    </location>
</feature>
<feature type="compositionally biased region" description="Basic residues" evidence="1">
    <location>
        <begin position="79"/>
        <end position="93"/>
    </location>
</feature>
<evidence type="ECO:0000313" key="2">
    <source>
        <dbReference type="EMBL" id="PIL24863.1"/>
    </source>
</evidence>
<evidence type="ECO:0000313" key="3">
    <source>
        <dbReference type="Proteomes" id="UP000230002"/>
    </source>
</evidence>
<feature type="compositionally biased region" description="Basic and acidic residues" evidence="1">
    <location>
        <begin position="63"/>
        <end position="78"/>
    </location>
</feature>
<protein>
    <submittedName>
        <fullName evidence="2">Uncharacterized protein</fullName>
    </submittedName>
</protein>
<feature type="region of interest" description="Disordered" evidence="1">
    <location>
        <begin position="329"/>
        <end position="348"/>
    </location>
</feature>
<name>A0A2G8RTN7_9APHY</name>
<dbReference type="AlphaFoldDB" id="A0A2G8RTN7"/>
<reference evidence="2 3" key="1">
    <citation type="journal article" date="2015" name="Sci. Rep.">
        <title>Chromosome-level genome map provides insights into diverse defense mechanisms in the medicinal fungus Ganoderma sinense.</title>
        <authorList>
            <person name="Zhu Y."/>
            <person name="Xu J."/>
            <person name="Sun C."/>
            <person name="Zhou S."/>
            <person name="Xu H."/>
            <person name="Nelson D.R."/>
            <person name="Qian J."/>
            <person name="Song J."/>
            <person name="Luo H."/>
            <person name="Xiang L."/>
            <person name="Li Y."/>
            <person name="Xu Z."/>
            <person name="Ji A."/>
            <person name="Wang L."/>
            <person name="Lu S."/>
            <person name="Hayward A."/>
            <person name="Sun W."/>
            <person name="Li X."/>
            <person name="Schwartz D.C."/>
            <person name="Wang Y."/>
            <person name="Chen S."/>
        </authorList>
    </citation>
    <scope>NUCLEOTIDE SEQUENCE [LARGE SCALE GENOMIC DNA]</scope>
    <source>
        <strain evidence="2 3">ZZ0214-1</strain>
    </source>
</reference>
<dbReference type="EMBL" id="AYKW01000056">
    <property type="protein sequence ID" value="PIL24863.1"/>
    <property type="molecule type" value="Genomic_DNA"/>
</dbReference>
<feature type="compositionally biased region" description="Acidic residues" evidence="1">
    <location>
        <begin position="255"/>
        <end position="270"/>
    </location>
</feature>
<accession>A0A2G8RTN7</accession>
<gene>
    <name evidence="2" type="ORF">GSI_12750</name>
</gene>
<dbReference type="OrthoDB" id="21643at2759"/>
<evidence type="ECO:0000256" key="1">
    <source>
        <dbReference type="SAM" id="MobiDB-lite"/>
    </source>
</evidence>
<feature type="region of interest" description="Disordered" evidence="1">
    <location>
        <begin position="125"/>
        <end position="290"/>
    </location>
</feature>
<organism evidence="2 3">
    <name type="scientific">Ganoderma sinense ZZ0214-1</name>
    <dbReference type="NCBI Taxonomy" id="1077348"/>
    <lineage>
        <taxon>Eukaryota</taxon>
        <taxon>Fungi</taxon>
        <taxon>Dikarya</taxon>
        <taxon>Basidiomycota</taxon>
        <taxon>Agaricomycotina</taxon>
        <taxon>Agaricomycetes</taxon>
        <taxon>Polyporales</taxon>
        <taxon>Polyporaceae</taxon>
        <taxon>Ganoderma</taxon>
    </lineage>
</organism>
<proteinExistence type="predicted"/>